<dbReference type="PROSITE" id="PS51462">
    <property type="entry name" value="NUDIX"/>
    <property type="match status" value="1"/>
</dbReference>
<dbReference type="PANTHER" id="PTHR43736:SF1">
    <property type="entry name" value="DIHYDRONEOPTERIN TRIPHOSPHATE DIPHOSPHATASE"/>
    <property type="match status" value="1"/>
</dbReference>
<feature type="domain" description="Nudix hydrolase" evidence="3">
    <location>
        <begin position="9"/>
        <end position="140"/>
    </location>
</feature>
<name>A0ABV5J9A5_9BACT</name>
<protein>
    <submittedName>
        <fullName evidence="4">NUDIX domain-containing protein</fullName>
    </submittedName>
</protein>
<comment type="caution">
    <text evidence="4">The sequence shown here is derived from an EMBL/GenBank/DDBJ whole genome shotgun (WGS) entry which is preliminary data.</text>
</comment>
<comment type="similarity">
    <text evidence="2">Belongs to the Nudix hydrolase family.</text>
</comment>
<dbReference type="EMBL" id="JBHMEW010000068">
    <property type="protein sequence ID" value="MFB9213414.1"/>
    <property type="molecule type" value="Genomic_DNA"/>
</dbReference>
<accession>A0ABV5J9A5</accession>
<dbReference type="InterPro" id="IPR020084">
    <property type="entry name" value="NUDIX_hydrolase_CS"/>
</dbReference>
<gene>
    <name evidence="4" type="ORF">ACFFUR_16480</name>
</gene>
<dbReference type="PROSITE" id="PS00893">
    <property type="entry name" value="NUDIX_BOX"/>
    <property type="match status" value="1"/>
</dbReference>
<keyword evidence="1 2" id="KW-0378">Hydrolase</keyword>
<dbReference type="PRINTS" id="PR00502">
    <property type="entry name" value="NUDIXFAMILY"/>
</dbReference>
<dbReference type="Gene3D" id="3.90.79.10">
    <property type="entry name" value="Nucleoside Triphosphate Pyrophosphohydrolase"/>
    <property type="match status" value="1"/>
</dbReference>
<dbReference type="SUPFAM" id="SSF55811">
    <property type="entry name" value="Nudix"/>
    <property type="match status" value="1"/>
</dbReference>
<evidence type="ECO:0000313" key="5">
    <source>
        <dbReference type="Proteomes" id="UP001589654"/>
    </source>
</evidence>
<organism evidence="4 5">
    <name type="scientific">Echinicola jeungdonensis</name>
    <dbReference type="NCBI Taxonomy" id="709343"/>
    <lineage>
        <taxon>Bacteria</taxon>
        <taxon>Pseudomonadati</taxon>
        <taxon>Bacteroidota</taxon>
        <taxon>Cytophagia</taxon>
        <taxon>Cytophagales</taxon>
        <taxon>Cyclobacteriaceae</taxon>
        <taxon>Echinicola</taxon>
    </lineage>
</organism>
<evidence type="ECO:0000313" key="4">
    <source>
        <dbReference type="EMBL" id="MFB9213414.1"/>
    </source>
</evidence>
<evidence type="ECO:0000256" key="1">
    <source>
        <dbReference type="ARBA" id="ARBA00022801"/>
    </source>
</evidence>
<dbReference type="InterPro" id="IPR020476">
    <property type="entry name" value="Nudix_hydrolase"/>
</dbReference>
<proteinExistence type="inferred from homology"/>
<dbReference type="RefSeq" id="WP_290249055.1">
    <property type="nucleotide sequence ID" value="NZ_JAUFQT010000002.1"/>
</dbReference>
<dbReference type="Proteomes" id="UP001589654">
    <property type="component" value="Unassembled WGS sequence"/>
</dbReference>
<keyword evidence="5" id="KW-1185">Reference proteome</keyword>
<dbReference type="InterPro" id="IPR015797">
    <property type="entry name" value="NUDIX_hydrolase-like_dom_sf"/>
</dbReference>
<dbReference type="InterPro" id="IPR000086">
    <property type="entry name" value="NUDIX_hydrolase_dom"/>
</dbReference>
<evidence type="ECO:0000259" key="3">
    <source>
        <dbReference type="PROSITE" id="PS51462"/>
    </source>
</evidence>
<dbReference type="PANTHER" id="PTHR43736">
    <property type="entry name" value="ADP-RIBOSE PYROPHOSPHATASE"/>
    <property type="match status" value="1"/>
</dbReference>
<evidence type="ECO:0000256" key="2">
    <source>
        <dbReference type="RuleBase" id="RU003476"/>
    </source>
</evidence>
<dbReference type="Pfam" id="PF00293">
    <property type="entry name" value="NUDIX"/>
    <property type="match status" value="1"/>
</dbReference>
<reference evidence="4 5" key="1">
    <citation type="submission" date="2024-09" db="EMBL/GenBank/DDBJ databases">
        <authorList>
            <person name="Sun Q."/>
            <person name="Mori K."/>
        </authorList>
    </citation>
    <scope>NUCLEOTIDE SEQUENCE [LARGE SCALE GENOMIC DNA]</scope>
    <source>
        <strain evidence="4 5">CECT 7682</strain>
    </source>
</reference>
<sequence length="143" mass="16412">MSYTYKYPHFALTVDMVIFSEDLKQLLLIQRKNPPFKDCWAFPGGFVEINELIVHAAHRELKEETGLSNIELKNFGFFDAVHRDPRERVVSFAFTGKTPVSKPIKAKDDAKNVQWFPVGNLPNLAFDHLEILLKAIKANQNPK</sequence>
<dbReference type="CDD" id="cd18873">
    <property type="entry name" value="NUDIX_NadM_like"/>
    <property type="match status" value="1"/>
</dbReference>